<evidence type="ECO:0000313" key="6">
    <source>
        <dbReference type="EMBL" id="TWI63170.1"/>
    </source>
</evidence>
<evidence type="ECO:0000256" key="1">
    <source>
        <dbReference type="ARBA" id="ARBA00023015"/>
    </source>
</evidence>
<dbReference type="Pfam" id="PF00440">
    <property type="entry name" value="TetR_N"/>
    <property type="match status" value="1"/>
</dbReference>
<dbReference type="InterPro" id="IPR001647">
    <property type="entry name" value="HTH_TetR"/>
</dbReference>
<evidence type="ECO:0000259" key="5">
    <source>
        <dbReference type="PROSITE" id="PS50977"/>
    </source>
</evidence>
<dbReference type="Gene3D" id="1.10.357.10">
    <property type="entry name" value="Tetracycline Repressor, domain 2"/>
    <property type="match status" value="1"/>
</dbReference>
<sequence length="262" mass="28437">MTVTLRCALRGARAVEQASKGDGVGGFPGCKPAAPHFYPITTTCLYSETIIPYYAAMQKAVRRSQASVRPPGRPREFDMDTALDRALRVFRERGYHATSIGDLTSAMRLATGSVYKAFRDKHAVFLAAFERYTGLRQEQTRSAAARGENGRERLRNVLLSYVEHSQGIEGRRGCLVVGSAVELSAVDPAIRARVEAQLKTNEDFIAGLIHEGHADGSIPGHVDAGDTARLMICITQGMRVVGKARLPLDGPRLVGVAMKLLA</sequence>
<keyword evidence="2 4" id="KW-0238">DNA-binding</keyword>
<dbReference type="SUPFAM" id="SSF48498">
    <property type="entry name" value="Tetracyclin repressor-like, C-terminal domain"/>
    <property type="match status" value="1"/>
</dbReference>
<dbReference type="PROSITE" id="PS50977">
    <property type="entry name" value="HTH_TETR_2"/>
    <property type="match status" value="1"/>
</dbReference>
<keyword evidence="3" id="KW-0804">Transcription</keyword>
<dbReference type="Pfam" id="PF16925">
    <property type="entry name" value="TetR_C_13"/>
    <property type="match status" value="1"/>
</dbReference>
<proteinExistence type="predicted"/>
<dbReference type="PANTHER" id="PTHR47506">
    <property type="entry name" value="TRANSCRIPTIONAL REGULATORY PROTEIN"/>
    <property type="match status" value="1"/>
</dbReference>
<dbReference type="PROSITE" id="PS01081">
    <property type="entry name" value="HTH_TETR_1"/>
    <property type="match status" value="1"/>
</dbReference>
<gene>
    <name evidence="6" type="ORF">IQ16_06227</name>
</gene>
<dbReference type="InterPro" id="IPR009057">
    <property type="entry name" value="Homeodomain-like_sf"/>
</dbReference>
<evidence type="ECO:0000256" key="4">
    <source>
        <dbReference type="PROSITE-ProRule" id="PRU00335"/>
    </source>
</evidence>
<dbReference type="InterPro" id="IPR036271">
    <property type="entry name" value="Tet_transcr_reg_TetR-rel_C_sf"/>
</dbReference>
<comment type="caution">
    <text evidence="6">The sequence shown here is derived from an EMBL/GenBank/DDBJ whole genome shotgun (WGS) entry which is preliminary data.</text>
</comment>
<name>A0A562R3Z4_9BRAD</name>
<evidence type="ECO:0000256" key="2">
    <source>
        <dbReference type="ARBA" id="ARBA00023125"/>
    </source>
</evidence>
<dbReference type="SUPFAM" id="SSF46689">
    <property type="entry name" value="Homeodomain-like"/>
    <property type="match status" value="1"/>
</dbReference>
<accession>A0A562R3Z4</accession>
<evidence type="ECO:0000256" key="3">
    <source>
        <dbReference type="ARBA" id="ARBA00023163"/>
    </source>
</evidence>
<keyword evidence="1" id="KW-0805">Transcription regulation</keyword>
<evidence type="ECO:0000313" key="7">
    <source>
        <dbReference type="Proteomes" id="UP000316291"/>
    </source>
</evidence>
<feature type="domain" description="HTH tetR-type" evidence="5">
    <location>
        <begin position="76"/>
        <end position="136"/>
    </location>
</feature>
<dbReference type="PANTHER" id="PTHR47506:SF10">
    <property type="entry name" value="TRANSCRIPTIONAL REGULATORY PROTEIN"/>
    <property type="match status" value="1"/>
</dbReference>
<reference evidence="6 7" key="1">
    <citation type="journal article" date="2015" name="Stand. Genomic Sci.">
        <title>Genomic Encyclopedia of Bacterial and Archaeal Type Strains, Phase III: the genomes of soil and plant-associated and newly described type strains.</title>
        <authorList>
            <person name="Whitman W.B."/>
            <person name="Woyke T."/>
            <person name="Klenk H.P."/>
            <person name="Zhou Y."/>
            <person name="Lilburn T.G."/>
            <person name="Beck B.J."/>
            <person name="De Vos P."/>
            <person name="Vandamme P."/>
            <person name="Eisen J.A."/>
            <person name="Garrity G."/>
            <person name="Hugenholtz P."/>
            <person name="Kyrpides N.C."/>
        </authorList>
    </citation>
    <scope>NUCLEOTIDE SEQUENCE [LARGE SCALE GENOMIC DNA]</scope>
    <source>
        <strain evidence="6 7">CGMCC 1.10948</strain>
    </source>
</reference>
<dbReference type="Proteomes" id="UP000316291">
    <property type="component" value="Unassembled WGS sequence"/>
</dbReference>
<keyword evidence="7" id="KW-1185">Reference proteome</keyword>
<organism evidence="6 7">
    <name type="scientific">Bradyrhizobium huanghuaihaiense</name>
    <dbReference type="NCBI Taxonomy" id="990078"/>
    <lineage>
        <taxon>Bacteria</taxon>
        <taxon>Pseudomonadati</taxon>
        <taxon>Pseudomonadota</taxon>
        <taxon>Alphaproteobacteria</taxon>
        <taxon>Hyphomicrobiales</taxon>
        <taxon>Nitrobacteraceae</taxon>
        <taxon>Bradyrhizobium</taxon>
    </lineage>
</organism>
<protein>
    <submittedName>
        <fullName evidence="6">TetR family transcriptional regulator</fullName>
    </submittedName>
</protein>
<dbReference type="GO" id="GO:0003677">
    <property type="term" value="F:DNA binding"/>
    <property type="evidence" value="ECO:0007669"/>
    <property type="project" value="UniProtKB-UniRule"/>
</dbReference>
<dbReference type="InterPro" id="IPR011075">
    <property type="entry name" value="TetR_C"/>
</dbReference>
<dbReference type="InterPro" id="IPR023772">
    <property type="entry name" value="DNA-bd_HTH_TetR-type_CS"/>
</dbReference>
<dbReference type="EMBL" id="VLLA01000020">
    <property type="protein sequence ID" value="TWI63170.1"/>
    <property type="molecule type" value="Genomic_DNA"/>
</dbReference>
<feature type="DNA-binding region" description="H-T-H motif" evidence="4">
    <location>
        <begin position="99"/>
        <end position="118"/>
    </location>
</feature>
<dbReference type="Gene3D" id="1.10.10.60">
    <property type="entry name" value="Homeodomain-like"/>
    <property type="match status" value="1"/>
</dbReference>
<dbReference type="AlphaFoldDB" id="A0A562R3Z4"/>